<dbReference type="AlphaFoldDB" id="A0AAN6SPH6"/>
<evidence type="ECO:0000259" key="3">
    <source>
        <dbReference type="Pfam" id="PF23395"/>
    </source>
</evidence>
<organism evidence="4 5">
    <name type="scientific">Parachaetomium inaequale</name>
    <dbReference type="NCBI Taxonomy" id="2588326"/>
    <lineage>
        <taxon>Eukaryota</taxon>
        <taxon>Fungi</taxon>
        <taxon>Dikarya</taxon>
        <taxon>Ascomycota</taxon>
        <taxon>Pezizomycotina</taxon>
        <taxon>Sordariomycetes</taxon>
        <taxon>Sordariomycetidae</taxon>
        <taxon>Sordariales</taxon>
        <taxon>Chaetomiaceae</taxon>
        <taxon>Parachaetomium</taxon>
    </lineage>
</organism>
<evidence type="ECO:0000313" key="4">
    <source>
        <dbReference type="EMBL" id="KAK4034740.1"/>
    </source>
</evidence>
<feature type="domain" description="DUF7102" evidence="2">
    <location>
        <begin position="719"/>
        <end position="897"/>
    </location>
</feature>
<dbReference type="Pfam" id="PF23394">
    <property type="entry name" value="DUF7102"/>
    <property type="match status" value="1"/>
</dbReference>
<feature type="compositionally biased region" description="Polar residues" evidence="1">
    <location>
        <begin position="540"/>
        <end position="550"/>
    </location>
</feature>
<evidence type="ECO:0000313" key="5">
    <source>
        <dbReference type="Proteomes" id="UP001303115"/>
    </source>
</evidence>
<keyword evidence="5" id="KW-1185">Reference proteome</keyword>
<comment type="caution">
    <text evidence="4">The sequence shown here is derived from an EMBL/GenBank/DDBJ whole genome shotgun (WGS) entry which is preliminary data.</text>
</comment>
<dbReference type="InterPro" id="IPR055528">
    <property type="entry name" value="DUF7102"/>
</dbReference>
<dbReference type="Proteomes" id="UP001303115">
    <property type="component" value="Unassembled WGS sequence"/>
</dbReference>
<evidence type="ECO:0000259" key="2">
    <source>
        <dbReference type="Pfam" id="PF23394"/>
    </source>
</evidence>
<sequence>MELNSGDDLISLKESIQTQCSLSAESPPSIVDAGQYARRSGLTIDSLLFDWQHLVEHDHAITSTLVGLDPGQLIEAAQLQECLFRAIIPAAERWQMPAASLQILQQVCRRSKDDELADLVSEQCFPETLKWESLKLEAPVLRSDHGTNCRRLARRVKTFLKEALPDHRLPLHPVDMAQGEGVEFPESMVRMDEEQMKVVEQESLEVTKNTLVYLMQSLKSDLTDHDQWDFVETVSTYHGVGAREHLTPPLSPLAMAYPEYFVPDDESCEIPEPSVPSSRFSEDLEAAEGKIFESEFQFWAGVLEKDDSPRRYDDIDVSEMIRAGEFRPPIPPSSSQAVPRNLKIDVPLLPCSVDNEAAAEATRILASDDLAEAKELVASSDTLSGSDGHTGQLVTLFQKSATTVMRHAEQEKLQPLDAAVRVTVPVLDFSIPVPEWGQRLWEAKAMFRWIQKDIDVDWQGSKWPHNRTAEQRMVWTPLAHMKERKVTERIEVDNEVLESFLKRTRDGEALTSANYVYKEPGLAVLRTGDNEDDEEDYLTPLNSPSKTPSTDFRDTSRGRTVPALSESTLALQRSSPFTADTATPPPADLTTLLSGRKRLIDETLQKSKSNGKRDWVASSGAGISAMDIIDPALIPSTNVLRGFMSEYTDFAPLVDNFLDMNFPKKPKLTHSSFFTPPKTTPSAAAQFKADEAAKLMPPPPKPIPALAPSITPPQTPPRVVISSSTSQLLIQHLKTLLPTIELIPRTYAKHHPPGWSPGMRSPNLDEADLVVSPATGILLTTMIQLRQRALPSQLTTTSVGSNANANANANNATTFSRIVENVAVRHERLVVLVSEGNKHSETASPLAQADARALAEFQGFAAGLAATTADVQVVYVGGGVETLARWVAAIVCEYAAREVGAVAAGGGVREMLLPVETFWEVFLRRAGMNVFAAQVVLGRLKVPDGRPAVGGGDGQVFGLPLFVMMSRERRIELFAEVLGGRRVLDRVSDVIDEPWGQRAVDGGVFDFEMAPTWGGLYCGIA</sequence>
<proteinExistence type="predicted"/>
<feature type="region of interest" description="Disordered" evidence="1">
    <location>
        <begin position="527"/>
        <end position="560"/>
    </location>
</feature>
<name>A0AAN6SPH6_9PEZI</name>
<dbReference type="InterPro" id="IPR057559">
    <property type="entry name" value="SAM_6"/>
</dbReference>
<evidence type="ECO:0000256" key="1">
    <source>
        <dbReference type="SAM" id="MobiDB-lite"/>
    </source>
</evidence>
<accession>A0AAN6SPH6</accession>
<reference evidence="5" key="1">
    <citation type="journal article" date="2023" name="Mol. Phylogenet. Evol.">
        <title>Genome-scale phylogeny and comparative genomics of the fungal order Sordariales.</title>
        <authorList>
            <person name="Hensen N."/>
            <person name="Bonometti L."/>
            <person name="Westerberg I."/>
            <person name="Brannstrom I.O."/>
            <person name="Guillou S."/>
            <person name="Cros-Aarteil S."/>
            <person name="Calhoun S."/>
            <person name="Haridas S."/>
            <person name="Kuo A."/>
            <person name="Mondo S."/>
            <person name="Pangilinan J."/>
            <person name="Riley R."/>
            <person name="LaButti K."/>
            <person name="Andreopoulos B."/>
            <person name="Lipzen A."/>
            <person name="Chen C."/>
            <person name="Yan M."/>
            <person name="Daum C."/>
            <person name="Ng V."/>
            <person name="Clum A."/>
            <person name="Steindorff A."/>
            <person name="Ohm R.A."/>
            <person name="Martin F."/>
            <person name="Silar P."/>
            <person name="Natvig D.O."/>
            <person name="Lalanne C."/>
            <person name="Gautier V."/>
            <person name="Ament-Velasquez S.L."/>
            <person name="Kruys A."/>
            <person name="Hutchinson M.I."/>
            <person name="Powell A.J."/>
            <person name="Barry K."/>
            <person name="Miller A.N."/>
            <person name="Grigoriev I.V."/>
            <person name="Debuchy R."/>
            <person name="Gladieux P."/>
            <person name="Hiltunen Thoren M."/>
            <person name="Johannesson H."/>
        </authorList>
    </citation>
    <scope>NUCLEOTIDE SEQUENCE [LARGE SCALE GENOMIC DNA]</scope>
    <source>
        <strain evidence="5">CBS 284.82</strain>
    </source>
</reference>
<dbReference type="Pfam" id="PF23395">
    <property type="entry name" value="SAM_6"/>
    <property type="match status" value="1"/>
</dbReference>
<gene>
    <name evidence="4" type="ORF">C8A01DRAFT_38786</name>
</gene>
<protein>
    <submittedName>
        <fullName evidence="4">Uncharacterized protein</fullName>
    </submittedName>
</protein>
<feature type="domain" description="SAM-like" evidence="3">
    <location>
        <begin position="915"/>
        <end position="991"/>
    </location>
</feature>
<dbReference type="EMBL" id="MU854467">
    <property type="protein sequence ID" value="KAK4034740.1"/>
    <property type="molecule type" value="Genomic_DNA"/>
</dbReference>